<dbReference type="Proteomes" id="UP000466445">
    <property type="component" value="Chromosome"/>
</dbReference>
<dbReference type="SUPFAM" id="SSF55811">
    <property type="entry name" value="Nudix"/>
    <property type="match status" value="1"/>
</dbReference>
<sequence length="123" mass="12864">MAVDTALLTLDPADPELMVLQVRRADAPGWGLPGTFLRPGERLADAVERSLQTKADVRGVRPRQLHVYDDPARDSRGWGMSAIAMPSNPTPATCSGGSSPSVSCTGSTKRSPAVRFSATGSAG</sequence>
<name>A0A7I7SLS1_9MYCO</name>
<dbReference type="Pfam" id="PF00293">
    <property type="entry name" value="NUDIX"/>
    <property type="match status" value="1"/>
</dbReference>
<evidence type="ECO:0000259" key="2">
    <source>
        <dbReference type="Pfam" id="PF00293"/>
    </source>
</evidence>
<accession>A0A7I7SLS1</accession>
<feature type="domain" description="Nudix hydrolase" evidence="2">
    <location>
        <begin position="13"/>
        <end position="69"/>
    </location>
</feature>
<feature type="region of interest" description="Disordered" evidence="1">
    <location>
        <begin position="88"/>
        <end position="123"/>
    </location>
</feature>
<reference evidence="3 4" key="1">
    <citation type="journal article" date="2019" name="Emerg. Microbes Infect.">
        <title>Comprehensive subspecies identification of 175 nontuberculous mycobacteria species based on 7547 genomic profiles.</title>
        <authorList>
            <person name="Matsumoto Y."/>
            <person name="Kinjo T."/>
            <person name="Motooka D."/>
            <person name="Nabeya D."/>
            <person name="Jung N."/>
            <person name="Uechi K."/>
            <person name="Horii T."/>
            <person name="Iida T."/>
            <person name="Fujita J."/>
            <person name="Nakamura S."/>
        </authorList>
    </citation>
    <scope>NUCLEOTIDE SEQUENCE [LARGE SCALE GENOMIC DNA]</scope>
    <source>
        <strain evidence="3 4">JCM 30395</strain>
    </source>
</reference>
<dbReference type="InterPro" id="IPR015797">
    <property type="entry name" value="NUDIX_hydrolase-like_dom_sf"/>
</dbReference>
<protein>
    <recommendedName>
        <fullName evidence="2">Nudix hydrolase domain-containing protein</fullName>
    </recommendedName>
</protein>
<proteinExistence type="predicted"/>
<dbReference type="Gene3D" id="3.90.79.10">
    <property type="entry name" value="Nucleoside Triphosphate Pyrophosphohydrolase"/>
    <property type="match status" value="1"/>
</dbReference>
<dbReference type="InterPro" id="IPR000086">
    <property type="entry name" value="NUDIX_hydrolase_dom"/>
</dbReference>
<organism evidence="3 4">
    <name type="scientific">Mycolicibacterium sarraceniae</name>
    <dbReference type="NCBI Taxonomy" id="1534348"/>
    <lineage>
        <taxon>Bacteria</taxon>
        <taxon>Bacillati</taxon>
        <taxon>Actinomycetota</taxon>
        <taxon>Actinomycetes</taxon>
        <taxon>Mycobacteriales</taxon>
        <taxon>Mycobacteriaceae</taxon>
        <taxon>Mycolicibacterium</taxon>
    </lineage>
</organism>
<feature type="compositionally biased region" description="Polar residues" evidence="1">
    <location>
        <begin position="90"/>
        <end position="110"/>
    </location>
</feature>
<keyword evidence="4" id="KW-1185">Reference proteome</keyword>
<evidence type="ECO:0000256" key="1">
    <source>
        <dbReference type="SAM" id="MobiDB-lite"/>
    </source>
</evidence>
<dbReference type="AlphaFoldDB" id="A0A7I7SLS1"/>
<gene>
    <name evidence="3" type="ORF">MSAR_08390</name>
</gene>
<dbReference type="KEGG" id="msar:MSAR_08390"/>
<evidence type="ECO:0000313" key="4">
    <source>
        <dbReference type="Proteomes" id="UP000466445"/>
    </source>
</evidence>
<dbReference type="EMBL" id="AP022595">
    <property type="protein sequence ID" value="BBY57703.1"/>
    <property type="molecule type" value="Genomic_DNA"/>
</dbReference>
<evidence type="ECO:0000313" key="3">
    <source>
        <dbReference type="EMBL" id="BBY57703.1"/>
    </source>
</evidence>
<dbReference type="CDD" id="cd18873">
    <property type="entry name" value="NUDIX_NadM_like"/>
    <property type="match status" value="1"/>
</dbReference>